<feature type="transmembrane region" description="Helical" evidence="1">
    <location>
        <begin position="32"/>
        <end position="52"/>
    </location>
</feature>
<comment type="caution">
    <text evidence="2">The sequence shown here is derived from an EMBL/GenBank/DDBJ whole genome shotgun (WGS) entry which is preliminary data.</text>
</comment>
<evidence type="ECO:0000313" key="2">
    <source>
        <dbReference type="EMBL" id="NHM01750.1"/>
    </source>
</evidence>
<keyword evidence="1" id="KW-1133">Transmembrane helix</keyword>
<protein>
    <recommendedName>
        <fullName evidence="4">Cell shape-determining protein</fullName>
    </recommendedName>
</protein>
<keyword evidence="1" id="KW-0472">Membrane</keyword>
<organism evidence="2 3">
    <name type="scientific">Flavobacterium difficile</name>
    <dbReference type="NCBI Taxonomy" id="2709659"/>
    <lineage>
        <taxon>Bacteria</taxon>
        <taxon>Pseudomonadati</taxon>
        <taxon>Bacteroidota</taxon>
        <taxon>Flavobacteriia</taxon>
        <taxon>Flavobacteriales</taxon>
        <taxon>Flavobacteriaceae</taxon>
        <taxon>Flavobacterium</taxon>
    </lineage>
</organism>
<keyword evidence="3" id="KW-1185">Reference proteome</keyword>
<name>A0ABX0I8E5_9FLAO</name>
<dbReference type="Proteomes" id="UP000800984">
    <property type="component" value="Unassembled WGS sequence"/>
</dbReference>
<evidence type="ECO:0008006" key="4">
    <source>
        <dbReference type="Google" id="ProtNLM"/>
    </source>
</evidence>
<reference evidence="2 3" key="1">
    <citation type="submission" date="2020-02" db="EMBL/GenBank/DDBJ databases">
        <authorList>
            <person name="Chen W.-M."/>
        </authorList>
    </citation>
    <scope>NUCLEOTIDE SEQUENCE [LARGE SCALE GENOMIC DNA]</scope>
    <source>
        <strain evidence="2 3">KDG-16</strain>
    </source>
</reference>
<keyword evidence="1" id="KW-0812">Transmembrane</keyword>
<sequence length="542" mass="60653">MKKILPIVFVLFISVIYFYVTLPVLSYGFAGITILLFIIAALLFFSFSKFTISSDGKSYKPITVFWKLPAVLVGIAVLYAFVLPFITSSPIFRNQDYRNLIGKVKDGDKITNQIAPISMNEIRVVDESLAYLLGEKILGSQPALGSQAHLGEFFIQKVNGKLFWVAPLEHSGFFKWLNNKQGTTGYVMVSATNERDVKLVQEVNGKPILLKYQREAYFGSNLHRYLYFNGYNTVGLTDFSFEIDDAGVPYWVVTKYKKKIGFSGNDATGVVVVNAQNGAIKEYNIKNTPTWVDRIQPISFIKDQLNDWGEYVKGYWNFSNENKLQITEDLTLVYGKDNKSYWYTGITSVGKDESAVGFVLVDTRTKETTFYKQSGATEYAAQSSAQGKVQEKGFAASLPIPYNINNIPTYVMTLKDNGGLVKMYAMVSIADYTIVGTGNTMREALTAYKTAFNSSGNKINVDSKSTKKVTEAVVIRIQNDVKNGNSFYYFMLKDNATIFVGSSQISNQLPLTAVGDVIKISYDEENEETIDVSSFENISLKK</sequence>
<dbReference type="RefSeq" id="WP_166076840.1">
    <property type="nucleotide sequence ID" value="NZ_JAAJBT010000003.1"/>
</dbReference>
<feature type="transmembrane region" description="Helical" evidence="1">
    <location>
        <begin position="64"/>
        <end position="86"/>
    </location>
</feature>
<proteinExistence type="predicted"/>
<evidence type="ECO:0000256" key="1">
    <source>
        <dbReference type="SAM" id="Phobius"/>
    </source>
</evidence>
<gene>
    <name evidence="2" type="ORF">G4D72_06460</name>
</gene>
<dbReference type="EMBL" id="JAAJBT010000003">
    <property type="protein sequence ID" value="NHM01750.1"/>
    <property type="molecule type" value="Genomic_DNA"/>
</dbReference>
<evidence type="ECO:0000313" key="3">
    <source>
        <dbReference type="Proteomes" id="UP000800984"/>
    </source>
</evidence>
<accession>A0ABX0I8E5</accession>
<feature type="transmembrane region" description="Helical" evidence="1">
    <location>
        <begin position="7"/>
        <end position="26"/>
    </location>
</feature>